<gene>
    <name evidence="1" type="ORF">BU26DRAFT_249669</name>
</gene>
<dbReference type="GeneID" id="54574451"/>
<sequence length="152" mass="17487">MNLESFRLLTLRTHSQIPVPKVNDHERPMVTNRLQLKTCLLRTIDTKYTALDEEYVTRRPHHFHSQTNIFFMLRFAPREDEDNVAMHDAERLFDSAILAGYMAKRFRRAVAVETGEIICGQDISVGTSISEVEHRHVYGECAAGFPDYGTTC</sequence>
<reference evidence="1" key="1">
    <citation type="journal article" date="2020" name="Stud. Mycol.">
        <title>101 Dothideomycetes genomes: a test case for predicting lifestyles and emergence of pathogens.</title>
        <authorList>
            <person name="Haridas S."/>
            <person name="Albert R."/>
            <person name="Binder M."/>
            <person name="Bloem J."/>
            <person name="Labutti K."/>
            <person name="Salamov A."/>
            <person name="Andreopoulos B."/>
            <person name="Baker S."/>
            <person name="Barry K."/>
            <person name="Bills G."/>
            <person name="Bluhm B."/>
            <person name="Cannon C."/>
            <person name="Castanera R."/>
            <person name="Culley D."/>
            <person name="Daum C."/>
            <person name="Ezra D."/>
            <person name="Gonzalez J."/>
            <person name="Henrissat B."/>
            <person name="Kuo A."/>
            <person name="Liang C."/>
            <person name="Lipzen A."/>
            <person name="Lutzoni F."/>
            <person name="Magnuson J."/>
            <person name="Mondo S."/>
            <person name="Nolan M."/>
            <person name="Ohm R."/>
            <person name="Pangilinan J."/>
            <person name="Park H.-J."/>
            <person name="Ramirez L."/>
            <person name="Alfaro M."/>
            <person name="Sun H."/>
            <person name="Tritt A."/>
            <person name="Yoshinaga Y."/>
            <person name="Zwiers L.-H."/>
            <person name="Turgeon B."/>
            <person name="Goodwin S."/>
            <person name="Spatafora J."/>
            <person name="Crous P."/>
            <person name="Grigoriev I."/>
        </authorList>
    </citation>
    <scope>NUCLEOTIDE SEQUENCE</scope>
    <source>
        <strain evidence="1">CBS 122368</strain>
    </source>
</reference>
<evidence type="ECO:0000313" key="1">
    <source>
        <dbReference type="EMBL" id="KAF2252052.1"/>
    </source>
</evidence>
<dbReference type="EMBL" id="ML987192">
    <property type="protein sequence ID" value="KAF2252052.1"/>
    <property type="molecule type" value="Genomic_DNA"/>
</dbReference>
<dbReference type="RefSeq" id="XP_033687056.1">
    <property type="nucleotide sequence ID" value="XM_033821121.1"/>
</dbReference>
<evidence type="ECO:0000313" key="2">
    <source>
        <dbReference type="Proteomes" id="UP000800094"/>
    </source>
</evidence>
<accession>A0A6A6IQK1</accession>
<proteinExistence type="predicted"/>
<keyword evidence="2" id="KW-1185">Reference proteome</keyword>
<organism evidence="1 2">
    <name type="scientific">Trematosphaeria pertusa</name>
    <dbReference type="NCBI Taxonomy" id="390896"/>
    <lineage>
        <taxon>Eukaryota</taxon>
        <taxon>Fungi</taxon>
        <taxon>Dikarya</taxon>
        <taxon>Ascomycota</taxon>
        <taxon>Pezizomycotina</taxon>
        <taxon>Dothideomycetes</taxon>
        <taxon>Pleosporomycetidae</taxon>
        <taxon>Pleosporales</taxon>
        <taxon>Massarineae</taxon>
        <taxon>Trematosphaeriaceae</taxon>
        <taxon>Trematosphaeria</taxon>
    </lineage>
</organism>
<dbReference type="Proteomes" id="UP000800094">
    <property type="component" value="Unassembled WGS sequence"/>
</dbReference>
<name>A0A6A6IQK1_9PLEO</name>
<protein>
    <submittedName>
        <fullName evidence="1">Uncharacterized protein</fullName>
    </submittedName>
</protein>
<dbReference type="AlphaFoldDB" id="A0A6A6IQK1"/>